<organism evidence="1 2">
    <name type="scientific">Neisseria mucosa (strain ATCC 25996 / DSM 4631 / NCTC 10774 / M26)</name>
    <dbReference type="NCBI Taxonomy" id="546266"/>
    <lineage>
        <taxon>Bacteria</taxon>
        <taxon>Pseudomonadati</taxon>
        <taxon>Pseudomonadota</taxon>
        <taxon>Betaproteobacteria</taxon>
        <taxon>Neisseriales</taxon>
        <taxon>Neisseriaceae</taxon>
        <taxon>Neisseria</taxon>
    </lineage>
</organism>
<dbReference type="Proteomes" id="UP000003344">
    <property type="component" value="Unassembled WGS sequence"/>
</dbReference>
<sequence length="59" mass="6829">MWFQHTAARRRLERHNRRGIGRAGFNTQPPEGGWSRCICQFAIYNLVSTHSRPKAAGYL</sequence>
<gene>
    <name evidence="1" type="ORF">NEIMUCOT_04701</name>
</gene>
<name>D2ZVQ8_NEIM2</name>
<accession>D2ZVQ8</accession>
<evidence type="ECO:0000313" key="1">
    <source>
        <dbReference type="EMBL" id="EFC88652.1"/>
    </source>
</evidence>
<protein>
    <submittedName>
        <fullName evidence="1">Uncharacterized protein</fullName>
    </submittedName>
</protein>
<evidence type="ECO:0000313" key="2">
    <source>
        <dbReference type="Proteomes" id="UP000003344"/>
    </source>
</evidence>
<dbReference type="STRING" id="546266.NEIMUCOT_04701"/>
<comment type="caution">
    <text evidence="1">The sequence shown here is derived from an EMBL/GenBank/DDBJ whole genome shotgun (WGS) entry which is preliminary data.</text>
</comment>
<proteinExistence type="predicted"/>
<dbReference type="AlphaFoldDB" id="D2ZVQ8"/>
<dbReference type="EMBL" id="ACDX02000006">
    <property type="protein sequence ID" value="EFC88652.1"/>
    <property type="molecule type" value="Genomic_DNA"/>
</dbReference>
<reference evidence="1 2" key="1">
    <citation type="submission" date="2009-10" db="EMBL/GenBank/DDBJ databases">
        <authorList>
            <person name="Weinstock G."/>
            <person name="Sodergren E."/>
            <person name="Clifton S."/>
            <person name="Fulton L."/>
            <person name="Fulton B."/>
            <person name="Courtney L."/>
            <person name="Fronick C."/>
            <person name="Harrison M."/>
            <person name="Strong C."/>
            <person name="Farmer C."/>
            <person name="Delahaunty K."/>
            <person name="Markovic C."/>
            <person name="Hall O."/>
            <person name="Minx P."/>
            <person name="Tomlinson C."/>
            <person name="Mitreva M."/>
            <person name="Nelson J."/>
            <person name="Hou S."/>
            <person name="Wollam A."/>
            <person name="Pepin K.H."/>
            <person name="Johnson M."/>
            <person name="Bhonagiri V."/>
            <person name="Nash W.E."/>
            <person name="Warren W."/>
            <person name="Chinwalla A."/>
            <person name="Mardis E.R."/>
            <person name="Wilson R.K."/>
        </authorList>
    </citation>
    <scope>NUCLEOTIDE SEQUENCE [LARGE SCALE GENOMIC DNA]</scope>
    <source>
        <strain evidence="2">ATCC 25996 / DSM 4631 / NCTC 10774 / M26</strain>
    </source>
</reference>